<evidence type="ECO:0000256" key="1">
    <source>
        <dbReference type="ARBA" id="ARBA00009617"/>
    </source>
</evidence>
<dbReference type="AlphaFoldDB" id="A0A2T0X9Y3"/>
<proteinExistence type="inferred from homology"/>
<feature type="transmembrane region" description="Helical" evidence="2">
    <location>
        <begin position="333"/>
        <end position="354"/>
    </location>
</feature>
<dbReference type="InterPro" id="IPR039672">
    <property type="entry name" value="MFS_2"/>
</dbReference>
<comment type="caution">
    <text evidence="3">The sequence shown here is derived from an EMBL/GenBank/DDBJ whole genome shotgun (WGS) entry which is preliminary data.</text>
</comment>
<dbReference type="InterPro" id="IPR036259">
    <property type="entry name" value="MFS_trans_sf"/>
</dbReference>
<feature type="transmembrane region" description="Helical" evidence="2">
    <location>
        <begin position="191"/>
        <end position="215"/>
    </location>
</feature>
<feature type="transmembrane region" description="Helical" evidence="2">
    <location>
        <begin position="47"/>
        <end position="66"/>
    </location>
</feature>
<feature type="transmembrane region" description="Helical" evidence="2">
    <location>
        <begin position="308"/>
        <end position="327"/>
    </location>
</feature>
<dbReference type="Gene3D" id="1.20.1250.20">
    <property type="entry name" value="MFS general substrate transporter like domains"/>
    <property type="match status" value="2"/>
</dbReference>
<keyword evidence="2" id="KW-0472">Membrane</keyword>
<dbReference type="Proteomes" id="UP000238801">
    <property type="component" value="Unassembled WGS sequence"/>
</dbReference>
<feature type="transmembrane region" description="Helical" evidence="2">
    <location>
        <begin position="422"/>
        <end position="443"/>
    </location>
</feature>
<keyword evidence="2" id="KW-1133">Transmembrane helix</keyword>
<sequence>MKDEGGRARGLRFGQKLAFGTPEVGLALAFVAINSWLLYFLVNVAGLSPLLAGIAFLAGRLFDAVLDPLVGRWSDRMRHTVGRIPAIRWALVPTALAYVSIWVLPALVEPTVLKFALATGGFMLFSFFYTLVSIPRIALLPDLVPDYDARTGQVSINMIFIFVSVLVAIAITPALVIGFTGVEELAATPAFGWIATAALFAVLGILSYLPFLFAIPDAQPSPAPPVRPLGADVRSLFATPGYGRVIAIFGTSVLATLIVQSMVPFYLESWVGLPGSAQAPILGGIFLLSILCFPAWASIGKRMGKHRAMILGCAIYCLFLALVPFVPRASMTPFLIGICALSGIGISAINLFPWAMLPDAVDMDAQTHGAPREGLVYAVFIFTQKMAGSLAVFWNAIMLAIFDHQAGRAVQAEGTLAAFVWMTGPIPLAILVVTILLCIGYPITRAMQARARAGTTARNVLA</sequence>
<dbReference type="GO" id="GO:0008643">
    <property type="term" value="P:carbohydrate transport"/>
    <property type="evidence" value="ECO:0007669"/>
    <property type="project" value="InterPro"/>
</dbReference>
<feature type="transmembrane region" description="Helical" evidence="2">
    <location>
        <begin position="279"/>
        <end position="296"/>
    </location>
</feature>
<feature type="transmembrane region" description="Helical" evidence="2">
    <location>
        <begin position="375"/>
        <end position="402"/>
    </location>
</feature>
<dbReference type="SUPFAM" id="SSF103473">
    <property type="entry name" value="MFS general substrate transporter"/>
    <property type="match status" value="1"/>
</dbReference>
<dbReference type="PANTHER" id="PTHR11328:SF24">
    <property type="entry name" value="MAJOR FACILITATOR SUPERFAMILY (MFS) PROFILE DOMAIN-CONTAINING PROTEIN"/>
    <property type="match status" value="1"/>
</dbReference>
<feature type="transmembrane region" description="Helical" evidence="2">
    <location>
        <begin position="86"/>
        <end position="107"/>
    </location>
</feature>
<keyword evidence="4" id="KW-1185">Reference proteome</keyword>
<comment type="similarity">
    <text evidence="1">Belongs to the sodium:galactoside symporter (TC 2.A.2) family.</text>
</comment>
<dbReference type="EMBL" id="PVTT01000001">
    <property type="protein sequence ID" value="PRY95749.1"/>
    <property type="molecule type" value="Genomic_DNA"/>
</dbReference>
<evidence type="ECO:0000256" key="2">
    <source>
        <dbReference type="SAM" id="Phobius"/>
    </source>
</evidence>
<accession>A0A2T0X9Y3</accession>
<feature type="transmembrane region" description="Helical" evidence="2">
    <location>
        <begin position="21"/>
        <end position="41"/>
    </location>
</feature>
<protein>
    <submittedName>
        <fullName evidence="3">GPH family glycoside/pentoside/hexuronide:cation symporter</fullName>
    </submittedName>
</protein>
<evidence type="ECO:0000313" key="4">
    <source>
        <dbReference type="Proteomes" id="UP000238801"/>
    </source>
</evidence>
<dbReference type="GO" id="GO:0015293">
    <property type="term" value="F:symporter activity"/>
    <property type="evidence" value="ECO:0007669"/>
    <property type="project" value="InterPro"/>
</dbReference>
<feature type="transmembrane region" description="Helical" evidence="2">
    <location>
        <begin position="245"/>
        <end position="267"/>
    </location>
</feature>
<name>A0A2T0X9Y3_9RHOB</name>
<dbReference type="PANTHER" id="PTHR11328">
    <property type="entry name" value="MAJOR FACILITATOR SUPERFAMILY DOMAIN-CONTAINING PROTEIN"/>
    <property type="match status" value="1"/>
</dbReference>
<keyword evidence="2" id="KW-0812">Transmembrane</keyword>
<feature type="transmembrane region" description="Helical" evidence="2">
    <location>
        <begin position="113"/>
        <end position="134"/>
    </location>
</feature>
<organism evidence="3 4">
    <name type="scientific">Hasllibacter halocynthiae</name>
    <dbReference type="NCBI Taxonomy" id="595589"/>
    <lineage>
        <taxon>Bacteria</taxon>
        <taxon>Pseudomonadati</taxon>
        <taxon>Pseudomonadota</taxon>
        <taxon>Alphaproteobacteria</taxon>
        <taxon>Rhodobacterales</taxon>
        <taxon>Roseobacteraceae</taxon>
        <taxon>Hasllibacter</taxon>
    </lineage>
</organism>
<dbReference type="Pfam" id="PF13347">
    <property type="entry name" value="MFS_2"/>
    <property type="match status" value="1"/>
</dbReference>
<evidence type="ECO:0000313" key="3">
    <source>
        <dbReference type="EMBL" id="PRY95749.1"/>
    </source>
</evidence>
<dbReference type="GO" id="GO:0005886">
    <property type="term" value="C:plasma membrane"/>
    <property type="evidence" value="ECO:0007669"/>
    <property type="project" value="TreeGrafter"/>
</dbReference>
<gene>
    <name evidence="3" type="ORF">BCF33_1376</name>
</gene>
<feature type="transmembrane region" description="Helical" evidence="2">
    <location>
        <begin position="154"/>
        <end position="179"/>
    </location>
</feature>
<reference evidence="3 4" key="1">
    <citation type="submission" date="2018-03" db="EMBL/GenBank/DDBJ databases">
        <title>Genomic Encyclopedia of Archaeal and Bacterial Type Strains, Phase II (KMG-II): from individual species to whole genera.</title>
        <authorList>
            <person name="Goeker M."/>
        </authorList>
    </citation>
    <scope>NUCLEOTIDE SEQUENCE [LARGE SCALE GENOMIC DNA]</scope>
    <source>
        <strain evidence="3 4">DSM 29318</strain>
    </source>
</reference>